<sequence length="140" mass="15979">MTDEIEALHKQGTWSLVQQPSQACILGCKWTYHLKTDSNGNVSRHKALLVAKGFDQIPGINYQETFSPVAKFPTVRILLTLATQRRWPVFQLDVSNVFLHGDLEEEVYMKQPPGFINHAHPTKVCRLHKAIYGLKQSPRQ</sequence>
<name>A0A8T3C9M8_DENNO</name>
<comment type="caution">
    <text evidence="2">The sequence shown here is derived from an EMBL/GenBank/DDBJ whole genome shotgun (WGS) entry which is preliminary data.</text>
</comment>
<feature type="domain" description="Reverse transcriptase Ty1/copia-type" evidence="1">
    <location>
        <begin position="13"/>
        <end position="139"/>
    </location>
</feature>
<reference evidence="2" key="1">
    <citation type="journal article" date="2022" name="Front. Genet.">
        <title>Chromosome-Scale Assembly of the Dendrobium nobile Genome Provides Insights Into the Molecular Mechanism of the Biosynthesis of the Medicinal Active Ingredient of Dendrobium.</title>
        <authorList>
            <person name="Xu Q."/>
            <person name="Niu S.-C."/>
            <person name="Li K.-L."/>
            <person name="Zheng P.-J."/>
            <person name="Zhang X.-J."/>
            <person name="Jia Y."/>
            <person name="Liu Y."/>
            <person name="Niu Y.-X."/>
            <person name="Yu L.-H."/>
            <person name="Chen D.-F."/>
            <person name="Zhang G.-Q."/>
        </authorList>
    </citation>
    <scope>NUCLEOTIDE SEQUENCE</scope>
    <source>
        <tissue evidence="2">Leaf</tissue>
    </source>
</reference>
<dbReference type="Pfam" id="PF07727">
    <property type="entry name" value="RVT_2"/>
    <property type="match status" value="1"/>
</dbReference>
<dbReference type="Proteomes" id="UP000829196">
    <property type="component" value="Unassembled WGS sequence"/>
</dbReference>
<gene>
    <name evidence="2" type="ORF">KFK09_000693</name>
</gene>
<protein>
    <recommendedName>
        <fullName evidence="1">Reverse transcriptase Ty1/copia-type domain-containing protein</fullName>
    </recommendedName>
</protein>
<keyword evidence="3" id="KW-1185">Reference proteome</keyword>
<accession>A0A8T3C9M8</accession>
<dbReference type="EMBL" id="JAGYWB010000001">
    <property type="protein sequence ID" value="KAI0531141.1"/>
    <property type="molecule type" value="Genomic_DNA"/>
</dbReference>
<dbReference type="InterPro" id="IPR043502">
    <property type="entry name" value="DNA/RNA_pol_sf"/>
</dbReference>
<dbReference type="AlphaFoldDB" id="A0A8T3C9M8"/>
<dbReference type="SUPFAM" id="SSF56672">
    <property type="entry name" value="DNA/RNA polymerases"/>
    <property type="match status" value="1"/>
</dbReference>
<evidence type="ECO:0000313" key="3">
    <source>
        <dbReference type="Proteomes" id="UP000829196"/>
    </source>
</evidence>
<evidence type="ECO:0000313" key="2">
    <source>
        <dbReference type="EMBL" id="KAI0531141.1"/>
    </source>
</evidence>
<evidence type="ECO:0000259" key="1">
    <source>
        <dbReference type="Pfam" id="PF07727"/>
    </source>
</evidence>
<dbReference type="InterPro" id="IPR013103">
    <property type="entry name" value="RVT_2"/>
</dbReference>
<organism evidence="2 3">
    <name type="scientific">Dendrobium nobile</name>
    <name type="common">Orchid</name>
    <dbReference type="NCBI Taxonomy" id="94219"/>
    <lineage>
        <taxon>Eukaryota</taxon>
        <taxon>Viridiplantae</taxon>
        <taxon>Streptophyta</taxon>
        <taxon>Embryophyta</taxon>
        <taxon>Tracheophyta</taxon>
        <taxon>Spermatophyta</taxon>
        <taxon>Magnoliopsida</taxon>
        <taxon>Liliopsida</taxon>
        <taxon>Asparagales</taxon>
        <taxon>Orchidaceae</taxon>
        <taxon>Epidendroideae</taxon>
        <taxon>Malaxideae</taxon>
        <taxon>Dendrobiinae</taxon>
        <taxon>Dendrobium</taxon>
    </lineage>
</organism>
<dbReference type="OrthoDB" id="1930494at2759"/>
<proteinExistence type="predicted"/>